<sequence>MSINLLLFLFAFRLLIGGLEYSWDIIGRFLLPEEKMPIKIITEKGGAHYGWIMSDGELQDISPEEKIYIAPSIPGFYTLMISDGKEKKRINIFVMHPFSCLKNRRINGFLIGRYPSSSPHPNLKGVKGFIELKKEWEDIFISPNYRIREFVGSAGGRNSSLPYLALREELVYKLELLNEKVSSRFGATKLKIVSGFRTPARNYNAGGGRNSAHIYGGAADVLLDTDGDGEIDDLNHDGRRNSKDSKILASLVEELDEELEKEYPQLVGGLGWYRRRGFIHVDVRGKRDRWRR</sequence>
<dbReference type="EMBL" id="DTMQ01000040">
    <property type="protein sequence ID" value="HGE99673.1"/>
    <property type="molecule type" value="Genomic_DNA"/>
</dbReference>
<organism evidence="2">
    <name type="scientific">candidate division WOR-3 bacterium</name>
    <dbReference type="NCBI Taxonomy" id="2052148"/>
    <lineage>
        <taxon>Bacteria</taxon>
        <taxon>Bacteria division WOR-3</taxon>
    </lineage>
</organism>
<comment type="caution">
    <text evidence="2">The sequence shown here is derived from an EMBL/GenBank/DDBJ whole genome shotgun (WGS) entry which is preliminary data.</text>
</comment>
<accession>A0A7C3YTA0</accession>
<dbReference type="SUPFAM" id="SSF55166">
    <property type="entry name" value="Hedgehog/DD-peptidase"/>
    <property type="match status" value="1"/>
</dbReference>
<dbReference type="Gene3D" id="3.30.1380.10">
    <property type="match status" value="1"/>
</dbReference>
<reference evidence="2" key="1">
    <citation type="journal article" date="2020" name="mSystems">
        <title>Genome- and Community-Level Interaction Insights into Carbon Utilization and Element Cycling Functions of Hydrothermarchaeota in Hydrothermal Sediment.</title>
        <authorList>
            <person name="Zhou Z."/>
            <person name="Liu Y."/>
            <person name="Xu W."/>
            <person name="Pan J."/>
            <person name="Luo Z.H."/>
            <person name="Li M."/>
        </authorList>
    </citation>
    <scope>NUCLEOTIDE SEQUENCE [LARGE SCALE GENOMIC DNA]</scope>
    <source>
        <strain evidence="2">SpSt-906</strain>
    </source>
</reference>
<gene>
    <name evidence="2" type="ORF">ENX07_06355</name>
</gene>
<protein>
    <recommendedName>
        <fullName evidence="1">Peptidase M15A C-terminal domain-containing protein</fullName>
    </recommendedName>
</protein>
<evidence type="ECO:0000259" key="1">
    <source>
        <dbReference type="Pfam" id="PF08291"/>
    </source>
</evidence>
<feature type="domain" description="Peptidase M15A C-terminal" evidence="1">
    <location>
        <begin position="179"/>
        <end position="223"/>
    </location>
</feature>
<name>A0A7C3YTA0_UNCW3</name>
<proteinExistence type="predicted"/>
<dbReference type="InterPro" id="IPR009045">
    <property type="entry name" value="Zn_M74/Hedgehog-like"/>
</dbReference>
<evidence type="ECO:0000313" key="2">
    <source>
        <dbReference type="EMBL" id="HGE99673.1"/>
    </source>
</evidence>
<dbReference type="Pfam" id="PF08291">
    <property type="entry name" value="Peptidase_M15_3"/>
    <property type="match status" value="1"/>
</dbReference>
<dbReference type="AlphaFoldDB" id="A0A7C3YTA0"/>
<dbReference type="InterPro" id="IPR013230">
    <property type="entry name" value="Peptidase_M15A_C"/>
</dbReference>